<accession>A0A0A8YI50</accession>
<reference evidence="1" key="2">
    <citation type="journal article" date="2015" name="Data Brief">
        <title>Shoot transcriptome of the giant reed, Arundo donax.</title>
        <authorList>
            <person name="Barrero R.A."/>
            <person name="Guerrero F.D."/>
            <person name="Moolhuijzen P."/>
            <person name="Goolsby J.A."/>
            <person name="Tidwell J."/>
            <person name="Bellgard S.E."/>
            <person name="Bellgard M.I."/>
        </authorList>
    </citation>
    <scope>NUCLEOTIDE SEQUENCE</scope>
    <source>
        <tissue evidence="1">Shoot tissue taken approximately 20 cm above the soil surface</tissue>
    </source>
</reference>
<reference evidence="1" key="1">
    <citation type="submission" date="2014-09" db="EMBL/GenBank/DDBJ databases">
        <authorList>
            <person name="Magalhaes I.L.F."/>
            <person name="Oliveira U."/>
            <person name="Santos F.R."/>
            <person name="Vidigal T.H.D.A."/>
            <person name="Brescovit A.D."/>
            <person name="Santos A.J."/>
        </authorList>
    </citation>
    <scope>NUCLEOTIDE SEQUENCE</scope>
    <source>
        <tissue evidence="1">Shoot tissue taken approximately 20 cm above the soil surface</tissue>
    </source>
</reference>
<dbReference type="AlphaFoldDB" id="A0A0A8YI50"/>
<evidence type="ECO:0000313" key="1">
    <source>
        <dbReference type="EMBL" id="JAD25631.1"/>
    </source>
</evidence>
<name>A0A0A8YI50_ARUDO</name>
<organism evidence="1">
    <name type="scientific">Arundo donax</name>
    <name type="common">Giant reed</name>
    <name type="synonym">Donax arundinaceus</name>
    <dbReference type="NCBI Taxonomy" id="35708"/>
    <lineage>
        <taxon>Eukaryota</taxon>
        <taxon>Viridiplantae</taxon>
        <taxon>Streptophyta</taxon>
        <taxon>Embryophyta</taxon>
        <taxon>Tracheophyta</taxon>
        <taxon>Spermatophyta</taxon>
        <taxon>Magnoliopsida</taxon>
        <taxon>Liliopsida</taxon>
        <taxon>Poales</taxon>
        <taxon>Poaceae</taxon>
        <taxon>PACMAD clade</taxon>
        <taxon>Arundinoideae</taxon>
        <taxon>Arundineae</taxon>
        <taxon>Arundo</taxon>
    </lineage>
</organism>
<proteinExistence type="predicted"/>
<dbReference type="EMBL" id="GBRH01272264">
    <property type="protein sequence ID" value="JAD25631.1"/>
    <property type="molecule type" value="Transcribed_RNA"/>
</dbReference>
<protein>
    <submittedName>
        <fullName evidence="1">Uncharacterized protein</fullName>
    </submittedName>
</protein>
<sequence length="23" mass="2662">MYISAYVRTQVSLHVPPKMLTAR</sequence>